<dbReference type="AlphaFoldDB" id="A0A0B6Y2X1"/>
<reference evidence="2" key="1">
    <citation type="submission" date="2014-12" db="EMBL/GenBank/DDBJ databases">
        <title>Insight into the proteome of Arion vulgaris.</title>
        <authorList>
            <person name="Aradska J."/>
            <person name="Bulat T."/>
            <person name="Smidak R."/>
            <person name="Sarate P."/>
            <person name="Gangsoo J."/>
            <person name="Sialana F."/>
            <person name="Bilban M."/>
            <person name="Lubec G."/>
        </authorList>
    </citation>
    <scope>NUCLEOTIDE SEQUENCE</scope>
    <source>
        <tissue evidence="2">Skin</tissue>
    </source>
</reference>
<feature type="region of interest" description="Disordered" evidence="1">
    <location>
        <begin position="30"/>
        <end position="84"/>
    </location>
</feature>
<evidence type="ECO:0000313" key="2">
    <source>
        <dbReference type="EMBL" id="CEK50657.1"/>
    </source>
</evidence>
<proteinExistence type="predicted"/>
<organism evidence="2">
    <name type="scientific">Arion vulgaris</name>
    <dbReference type="NCBI Taxonomy" id="1028688"/>
    <lineage>
        <taxon>Eukaryota</taxon>
        <taxon>Metazoa</taxon>
        <taxon>Spiralia</taxon>
        <taxon>Lophotrochozoa</taxon>
        <taxon>Mollusca</taxon>
        <taxon>Gastropoda</taxon>
        <taxon>Heterobranchia</taxon>
        <taxon>Euthyneura</taxon>
        <taxon>Panpulmonata</taxon>
        <taxon>Eupulmonata</taxon>
        <taxon>Stylommatophora</taxon>
        <taxon>Helicina</taxon>
        <taxon>Arionoidea</taxon>
        <taxon>Arionidae</taxon>
        <taxon>Arion</taxon>
    </lineage>
</organism>
<protein>
    <submittedName>
        <fullName evidence="2">Uncharacterized protein</fullName>
    </submittedName>
</protein>
<feature type="non-terminal residue" evidence="2">
    <location>
        <position position="84"/>
    </location>
</feature>
<accession>A0A0B6Y2X1</accession>
<feature type="non-terminal residue" evidence="2">
    <location>
        <position position="1"/>
    </location>
</feature>
<name>A0A0B6Y2X1_9EUPU</name>
<gene>
    <name evidence="2" type="primary">ORF11360</name>
</gene>
<sequence>SSLDRSSVRLIDKEKESSVVSLPKRIFKNNSDTHSEARTYSQLSKRSAFDKRQSDMQIIQENDYDDVKPSDSISNVSLPPLRVK</sequence>
<evidence type="ECO:0000256" key="1">
    <source>
        <dbReference type="SAM" id="MobiDB-lite"/>
    </source>
</evidence>
<dbReference type="EMBL" id="HACG01003792">
    <property type="protein sequence ID" value="CEK50657.1"/>
    <property type="molecule type" value="Transcribed_RNA"/>
</dbReference>